<dbReference type="PANTHER" id="PTHR14256">
    <property type="entry name" value="NADH-UBIQUINONE OXIDOREDUCTASE MLRQ SUBUNIT"/>
    <property type="match status" value="1"/>
</dbReference>
<evidence type="ECO:0000256" key="1">
    <source>
        <dbReference type="SAM" id="Phobius"/>
    </source>
</evidence>
<feature type="transmembrane region" description="Helical" evidence="1">
    <location>
        <begin position="15"/>
        <end position="34"/>
    </location>
</feature>
<keyword evidence="1" id="KW-0812">Transmembrane</keyword>
<dbReference type="EMBL" id="JADGJD010000379">
    <property type="protein sequence ID" value="KAJ3051580.1"/>
    <property type="molecule type" value="Genomic_DNA"/>
</dbReference>
<organism evidence="2 3">
    <name type="scientific">Rhizophlyctis rosea</name>
    <dbReference type="NCBI Taxonomy" id="64517"/>
    <lineage>
        <taxon>Eukaryota</taxon>
        <taxon>Fungi</taxon>
        <taxon>Fungi incertae sedis</taxon>
        <taxon>Chytridiomycota</taxon>
        <taxon>Chytridiomycota incertae sedis</taxon>
        <taxon>Chytridiomycetes</taxon>
        <taxon>Rhizophlyctidales</taxon>
        <taxon>Rhizophlyctidaceae</taxon>
        <taxon>Rhizophlyctis</taxon>
    </lineage>
</organism>
<keyword evidence="1" id="KW-0472">Membrane</keyword>
<protein>
    <submittedName>
        <fullName evidence="2">NADH dehydrogenase [ubiquinone] 1 alpha subcomplex subunit 4-like 2</fullName>
    </submittedName>
</protein>
<accession>A0AAD5X5X2</accession>
<sequence length="79" mass="8901">MGAHVKHSLRNVPSAVYPLLGFMACAVGGAAFYLGRLATRPDVVWARKSNPQPWNSVKQNETIKMWDPKGAFEKSWSRW</sequence>
<name>A0AAD5X5X2_9FUNG</name>
<comment type="caution">
    <text evidence="2">The sequence shown here is derived from an EMBL/GenBank/DDBJ whole genome shotgun (WGS) entry which is preliminary data.</text>
</comment>
<dbReference type="PROSITE" id="PS51257">
    <property type="entry name" value="PROKAR_LIPOPROTEIN"/>
    <property type="match status" value="1"/>
</dbReference>
<dbReference type="PANTHER" id="PTHR14256:SF1">
    <property type="entry name" value="GEO09626P1"/>
    <property type="match status" value="1"/>
</dbReference>
<proteinExistence type="predicted"/>
<dbReference type="AlphaFoldDB" id="A0AAD5X5X2"/>
<reference evidence="2" key="1">
    <citation type="submission" date="2020-05" db="EMBL/GenBank/DDBJ databases">
        <title>Phylogenomic resolution of chytrid fungi.</title>
        <authorList>
            <person name="Stajich J.E."/>
            <person name="Amses K."/>
            <person name="Simmons R."/>
            <person name="Seto K."/>
            <person name="Myers J."/>
            <person name="Bonds A."/>
            <person name="Quandt C.A."/>
            <person name="Barry K."/>
            <person name="Liu P."/>
            <person name="Grigoriev I."/>
            <person name="Longcore J.E."/>
            <person name="James T.Y."/>
        </authorList>
    </citation>
    <scope>NUCLEOTIDE SEQUENCE</scope>
    <source>
        <strain evidence="2">JEL0318</strain>
    </source>
</reference>
<keyword evidence="1" id="KW-1133">Transmembrane helix</keyword>
<dbReference type="InterPro" id="IPR010530">
    <property type="entry name" value="B12D"/>
</dbReference>
<evidence type="ECO:0000313" key="2">
    <source>
        <dbReference type="EMBL" id="KAJ3051580.1"/>
    </source>
</evidence>
<evidence type="ECO:0000313" key="3">
    <source>
        <dbReference type="Proteomes" id="UP001212841"/>
    </source>
</evidence>
<gene>
    <name evidence="2" type="primary">NDUFA4L2</name>
    <name evidence="2" type="ORF">HK097_007384</name>
</gene>
<keyword evidence="3" id="KW-1185">Reference proteome</keyword>
<dbReference type="Proteomes" id="UP001212841">
    <property type="component" value="Unassembled WGS sequence"/>
</dbReference>
<dbReference type="Pfam" id="PF06522">
    <property type="entry name" value="B12D"/>
    <property type="match status" value="1"/>
</dbReference>